<evidence type="ECO:0000313" key="1">
    <source>
        <dbReference type="EMBL" id="CAH1993496.1"/>
    </source>
</evidence>
<keyword evidence="2" id="KW-1185">Reference proteome</keyword>
<organism evidence="1 2">
    <name type="scientific">Acanthoscelides obtectus</name>
    <name type="common">Bean weevil</name>
    <name type="synonym">Bruchus obtectus</name>
    <dbReference type="NCBI Taxonomy" id="200917"/>
    <lineage>
        <taxon>Eukaryota</taxon>
        <taxon>Metazoa</taxon>
        <taxon>Ecdysozoa</taxon>
        <taxon>Arthropoda</taxon>
        <taxon>Hexapoda</taxon>
        <taxon>Insecta</taxon>
        <taxon>Pterygota</taxon>
        <taxon>Neoptera</taxon>
        <taxon>Endopterygota</taxon>
        <taxon>Coleoptera</taxon>
        <taxon>Polyphaga</taxon>
        <taxon>Cucujiformia</taxon>
        <taxon>Chrysomeloidea</taxon>
        <taxon>Chrysomelidae</taxon>
        <taxon>Bruchinae</taxon>
        <taxon>Bruchini</taxon>
        <taxon>Acanthoscelides</taxon>
    </lineage>
</organism>
<proteinExistence type="predicted"/>
<name>A0A9P0LL90_ACAOB</name>
<evidence type="ECO:0000313" key="2">
    <source>
        <dbReference type="Proteomes" id="UP001152888"/>
    </source>
</evidence>
<dbReference type="EMBL" id="CAKOFQ010007173">
    <property type="protein sequence ID" value="CAH1993496.1"/>
    <property type="molecule type" value="Genomic_DNA"/>
</dbReference>
<sequence>MTKRQDIQAEEAEMRN</sequence>
<dbReference type="AlphaFoldDB" id="A0A9P0LL90"/>
<protein>
    <submittedName>
        <fullName evidence="1">Uncharacterized protein</fullName>
    </submittedName>
</protein>
<comment type="caution">
    <text evidence="1">The sequence shown here is derived from an EMBL/GenBank/DDBJ whole genome shotgun (WGS) entry which is preliminary data.</text>
</comment>
<reference evidence="1" key="1">
    <citation type="submission" date="2022-03" db="EMBL/GenBank/DDBJ databases">
        <authorList>
            <person name="Sayadi A."/>
        </authorList>
    </citation>
    <scope>NUCLEOTIDE SEQUENCE</scope>
</reference>
<gene>
    <name evidence="1" type="ORF">ACAOBT_LOCUS21541</name>
</gene>
<dbReference type="Proteomes" id="UP001152888">
    <property type="component" value="Unassembled WGS sequence"/>
</dbReference>
<accession>A0A9P0LL90</accession>